<evidence type="ECO:0000313" key="1">
    <source>
        <dbReference type="EMBL" id="OOF49818.1"/>
    </source>
</evidence>
<dbReference type="OrthoDB" id="5682000at2"/>
<reference evidence="1 2" key="1">
    <citation type="submission" date="2016-10" db="EMBL/GenBank/DDBJ databases">
        <title>Rodentibacter gen. nov. and new species.</title>
        <authorList>
            <person name="Christensen H."/>
        </authorList>
    </citation>
    <scope>NUCLEOTIDE SEQUENCE [LARGE SCALE GENOMIC DNA]</scope>
    <source>
        <strain evidence="1 2">H1987082031</strain>
    </source>
</reference>
<dbReference type="EMBL" id="MLHL01000013">
    <property type="protein sequence ID" value="OOF49818.1"/>
    <property type="molecule type" value="Genomic_DNA"/>
</dbReference>
<dbReference type="RefSeq" id="WP_077477800.1">
    <property type="nucleotide sequence ID" value="NZ_MLHL01000013.1"/>
</dbReference>
<dbReference type="Proteomes" id="UP000189161">
    <property type="component" value="Unassembled WGS sequence"/>
</dbReference>
<comment type="caution">
    <text evidence="1">The sequence shown here is derived from an EMBL/GenBank/DDBJ whole genome shotgun (WGS) entry which is preliminary data.</text>
</comment>
<keyword evidence="2" id="KW-1185">Reference proteome</keyword>
<sequence length="123" mass="14733">MTKRIDYKTLKQWFFEDAYLWCQRKFRNGKVYQWEKSESEWGGALDSFEGNFNLPIENLMLYIIYVILRGGRNPYGHRAALNDIDKILSENNLNDLISELGEEEKQEFLYDLNLVLNNREIEE</sequence>
<accession>A0A1V3J456</accession>
<dbReference type="AlphaFoldDB" id="A0A1V3J456"/>
<proteinExistence type="predicted"/>
<name>A0A1V3J456_9PAST</name>
<evidence type="ECO:0000313" key="2">
    <source>
        <dbReference type="Proteomes" id="UP000189161"/>
    </source>
</evidence>
<organism evidence="1 2">
    <name type="scientific">Rodentibacter trehalosifermentans</name>
    <dbReference type="NCBI Taxonomy" id="1908263"/>
    <lineage>
        <taxon>Bacteria</taxon>
        <taxon>Pseudomonadati</taxon>
        <taxon>Pseudomonadota</taxon>
        <taxon>Gammaproteobacteria</taxon>
        <taxon>Pasteurellales</taxon>
        <taxon>Pasteurellaceae</taxon>
        <taxon>Rodentibacter</taxon>
    </lineage>
</organism>
<protein>
    <submittedName>
        <fullName evidence="1">Uncharacterized protein</fullName>
    </submittedName>
</protein>
<gene>
    <name evidence="1" type="ORF">BKK52_02610</name>
</gene>